<keyword evidence="2" id="KW-0436">Ligase</keyword>
<comment type="caution">
    <text evidence="5">The sequence shown here is derived from an EMBL/GenBank/DDBJ whole genome shotgun (WGS) entry which is preliminary data.</text>
</comment>
<dbReference type="PANTHER" id="PTHR43201:SF5">
    <property type="entry name" value="MEDIUM-CHAIN ACYL-COA LIGASE ACSF2, MITOCHONDRIAL"/>
    <property type="match status" value="1"/>
</dbReference>
<evidence type="ECO:0000256" key="2">
    <source>
        <dbReference type="ARBA" id="ARBA00022598"/>
    </source>
</evidence>
<accession>A0ABY1PG28</accession>
<name>A0ABY1PG28_9HYPH</name>
<dbReference type="RefSeq" id="WP_155189679.1">
    <property type="nucleotide sequence ID" value="NZ_BAAAEA010000004.1"/>
</dbReference>
<feature type="domain" description="AMP-binding enzyme C-terminal" evidence="4">
    <location>
        <begin position="387"/>
        <end position="461"/>
    </location>
</feature>
<dbReference type="PANTHER" id="PTHR43201">
    <property type="entry name" value="ACYL-COA SYNTHETASE"/>
    <property type="match status" value="1"/>
</dbReference>
<evidence type="ECO:0000256" key="1">
    <source>
        <dbReference type="ARBA" id="ARBA00006432"/>
    </source>
</evidence>
<dbReference type="Pfam" id="PF00501">
    <property type="entry name" value="AMP-binding"/>
    <property type="match status" value="1"/>
</dbReference>
<proteinExistence type="inferred from homology"/>
<evidence type="ECO:0000313" key="6">
    <source>
        <dbReference type="Proteomes" id="UP001157914"/>
    </source>
</evidence>
<comment type="similarity">
    <text evidence="1">Belongs to the ATP-dependent AMP-binding enzyme family.</text>
</comment>
<dbReference type="Proteomes" id="UP001157914">
    <property type="component" value="Unassembled WGS sequence"/>
</dbReference>
<dbReference type="InterPro" id="IPR045851">
    <property type="entry name" value="AMP-bd_C_sf"/>
</dbReference>
<evidence type="ECO:0000259" key="4">
    <source>
        <dbReference type="Pfam" id="PF13193"/>
    </source>
</evidence>
<evidence type="ECO:0000313" key="5">
    <source>
        <dbReference type="EMBL" id="SMP31286.1"/>
    </source>
</evidence>
<dbReference type="InterPro" id="IPR000873">
    <property type="entry name" value="AMP-dep_synth/lig_dom"/>
</dbReference>
<feature type="domain" description="AMP-dependent synthetase/ligase" evidence="3">
    <location>
        <begin position="10"/>
        <end position="337"/>
    </location>
</feature>
<protein>
    <submittedName>
        <fullName evidence="5">Long-chain acyl-CoA synthetase</fullName>
    </submittedName>
</protein>
<dbReference type="InterPro" id="IPR025110">
    <property type="entry name" value="AMP-bd_C"/>
</dbReference>
<organism evidence="5 6">
    <name type="scientific">Roseibium denhamense</name>
    <dbReference type="NCBI Taxonomy" id="76305"/>
    <lineage>
        <taxon>Bacteria</taxon>
        <taxon>Pseudomonadati</taxon>
        <taxon>Pseudomonadota</taxon>
        <taxon>Alphaproteobacteria</taxon>
        <taxon>Hyphomicrobiales</taxon>
        <taxon>Stappiaceae</taxon>
        <taxon>Roseibium</taxon>
    </lineage>
</organism>
<gene>
    <name evidence="5" type="ORF">SAMN06265374_3418</name>
</gene>
<keyword evidence="6" id="KW-1185">Reference proteome</keyword>
<dbReference type="Pfam" id="PF13193">
    <property type="entry name" value="AMP-binding_C"/>
    <property type="match status" value="1"/>
</dbReference>
<sequence length="474" mass="51005">MAFIGERLSEFAACRPDELAVTSGATSHTWLSFHGAVGEVERILRGKTPDGGRVALILADPLEVLVWFFACARAGRIAMILNPDWPGEQRETILEATAPDLIVEPECTHQPDLQSPAATDGSPERAPSEETLFYAGFTSGSTGTPKGYVRAQGSWLESFKITDQAFAFPPVVAVFLPGQMTHSLHLYGAVHGLDRGHPVHVFNRFDPRQCLARLRQVAGPVVLYATPTQLSLLARGAANTGPLECIALILTSGDKSPAGRVELYAAVFPKTRVFEFYGSSEASFVSAAPQDGSVPSGSVGRSVPGVDVIIGNPESPYPPGVPGRIWVQSPLLFSRYLCGDTPDTKWHGPWLTFGDRGYLDATGLLYLTGRSGRMVVTSGVNVFPEDVEQVLRRHPLIVEAVVIGLPDSLRGERLEAVIQKVDGGDLSPQEVQAYCRAALGDVKTPRKVHLRQHIPLTSGGKPDIQGVMETLGKS</sequence>
<dbReference type="Gene3D" id="3.30.300.30">
    <property type="match status" value="1"/>
</dbReference>
<dbReference type="Gene3D" id="3.40.50.12780">
    <property type="entry name" value="N-terminal domain of ligase-like"/>
    <property type="match status" value="1"/>
</dbReference>
<evidence type="ECO:0000259" key="3">
    <source>
        <dbReference type="Pfam" id="PF00501"/>
    </source>
</evidence>
<dbReference type="InterPro" id="IPR042099">
    <property type="entry name" value="ANL_N_sf"/>
</dbReference>
<dbReference type="EMBL" id="FXTT01000004">
    <property type="protein sequence ID" value="SMP31286.1"/>
    <property type="molecule type" value="Genomic_DNA"/>
</dbReference>
<reference evidence="5 6" key="1">
    <citation type="submission" date="2017-05" db="EMBL/GenBank/DDBJ databases">
        <authorList>
            <person name="Varghese N."/>
            <person name="Submissions S."/>
        </authorList>
    </citation>
    <scope>NUCLEOTIDE SEQUENCE [LARGE SCALE GENOMIC DNA]</scope>
    <source>
        <strain evidence="5 6">DSM 15949</strain>
    </source>
</reference>
<dbReference type="SUPFAM" id="SSF56801">
    <property type="entry name" value="Acetyl-CoA synthetase-like"/>
    <property type="match status" value="1"/>
</dbReference>